<dbReference type="EMBL" id="JAIZPD010000001">
    <property type="protein sequence ID" value="KAH0968828.1"/>
    <property type="molecule type" value="Genomic_DNA"/>
</dbReference>
<proteinExistence type="inferred from homology"/>
<dbReference type="GO" id="GO:0005506">
    <property type="term" value="F:iron ion binding"/>
    <property type="evidence" value="ECO:0007669"/>
    <property type="project" value="InterPro"/>
</dbReference>
<evidence type="ECO:0000256" key="1">
    <source>
        <dbReference type="ARBA" id="ARBA00010617"/>
    </source>
</evidence>
<dbReference type="InterPro" id="IPR002401">
    <property type="entry name" value="Cyt_P450_E_grp-I"/>
</dbReference>
<evidence type="ECO:0000256" key="5">
    <source>
        <dbReference type="SAM" id="MobiDB-lite"/>
    </source>
</evidence>
<feature type="compositionally biased region" description="Basic and acidic residues" evidence="5">
    <location>
        <begin position="179"/>
        <end position="189"/>
    </location>
</feature>
<evidence type="ECO:0000256" key="4">
    <source>
        <dbReference type="ARBA" id="ARBA00023004"/>
    </source>
</evidence>
<dbReference type="InterPro" id="IPR001128">
    <property type="entry name" value="Cyt_P450"/>
</dbReference>
<feature type="region of interest" description="Disordered" evidence="5">
    <location>
        <begin position="176"/>
        <end position="199"/>
    </location>
</feature>
<evidence type="ECO:0000313" key="7">
    <source>
        <dbReference type="Proteomes" id="UP000824596"/>
    </source>
</evidence>
<dbReference type="OrthoDB" id="1470350at2759"/>
<comment type="similarity">
    <text evidence="1">Belongs to the cytochrome P450 family.</text>
</comment>
<dbReference type="PANTHER" id="PTHR24305">
    <property type="entry name" value="CYTOCHROME P450"/>
    <property type="match status" value="1"/>
</dbReference>
<keyword evidence="2" id="KW-0349">Heme</keyword>
<reference evidence="6" key="1">
    <citation type="submission" date="2021-09" db="EMBL/GenBank/DDBJ databases">
        <title>A high-quality genome of the endoparasitic fungus Hirsutella rhossiliensis with a comparison of Hirsutella genomes reveals transposable elements contributing to genome size variation.</title>
        <authorList>
            <person name="Lin R."/>
            <person name="Jiao Y."/>
            <person name="Sun X."/>
            <person name="Ling J."/>
            <person name="Xie B."/>
            <person name="Cheng X."/>
        </authorList>
    </citation>
    <scope>NUCLEOTIDE SEQUENCE</scope>
    <source>
        <strain evidence="6">HR02</strain>
    </source>
</reference>
<keyword evidence="4" id="KW-0408">Iron</keyword>
<dbReference type="GO" id="GO:0020037">
    <property type="term" value="F:heme binding"/>
    <property type="evidence" value="ECO:0007669"/>
    <property type="project" value="InterPro"/>
</dbReference>
<dbReference type="GeneID" id="68350599"/>
<dbReference type="Proteomes" id="UP000824596">
    <property type="component" value="Unassembled WGS sequence"/>
</dbReference>
<dbReference type="SUPFAM" id="SSF48264">
    <property type="entry name" value="Cytochrome P450"/>
    <property type="match status" value="1"/>
</dbReference>
<organism evidence="6 7">
    <name type="scientific">Hirsutella rhossiliensis</name>
    <dbReference type="NCBI Taxonomy" id="111463"/>
    <lineage>
        <taxon>Eukaryota</taxon>
        <taxon>Fungi</taxon>
        <taxon>Dikarya</taxon>
        <taxon>Ascomycota</taxon>
        <taxon>Pezizomycotina</taxon>
        <taxon>Sordariomycetes</taxon>
        <taxon>Hypocreomycetidae</taxon>
        <taxon>Hypocreales</taxon>
        <taxon>Ophiocordycipitaceae</taxon>
        <taxon>Hirsutella</taxon>
    </lineage>
</organism>
<gene>
    <name evidence="6" type="ORF">HRG_01470</name>
</gene>
<dbReference type="InterPro" id="IPR050121">
    <property type="entry name" value="Cytochrome_P450_monoxygenase"/>
</dbReference>
<protein>
    <submittedName>
        <fullName evidence="6">Cytochrome p450 domain-containing protein</fullName>
    </submittedName>
</protein>
<dbReference type="GO" id="GO:0016705">
    <property type="term" value="F:oxidoreductase activity, acting on paired donors, with incorporation or reduction of molecular oxygen"/>
    <property type="evidence" value="ECO:0007669"/>
    <property type="project" value="InterPro"/>
</dbReference>
<dbReference type="PANTHER" id="PTHR24305:SF166">
    <property type="entry name" value="CYTOCHROME P450 12A4, MITOCHONDRIAL-RELATED"/>
    <property type="match status" value="1"/>
</dbReference>
<keyword evidence="3" id="KW-0479">Metal-binding</keyword>
<evidence type="ECO:0000256" key="2">
    <source>
        <dbReference type="ARBA" id="ARBA00022617"/>
    </source>
</evidence>
<dbReference type="RefSeq" id="XP_044726341.1">
    <property type="nucleotide sequence ID" value="XM_044859941.1"/>
</dbReference>
<evidence type="ECO:0000256" key="3">
    <source>
        <dbReference type="ARBA" id="ARBA00022723"/>
    </source>
</evidence>
<evidence type="ECO:0000313" key="6">
    <source>
        <dbReference type="EMBL" id="KAH0968828.1"/>
    </source>
</evidence>
<accession>A0A9P8N5F5</accession>
<dbReference type="InterPro" id="IPR036396">
    <property type="entry name" value="Cyt_P450_sf"/>
</dbReference>
<dbReference type="AlphaFoldDB" id="A0A9P8N5F5"/>
<dbReference type="Pfam" id="PF00067">
    <property type="entry name" value="p450"/>
    <property type="match status" value="1"/>
</dbReference>
<name>A0A9P8N5F5_9HYPO</name>
<dbReference type="PRINTS" id="PR00463">
    <property type="entry name" value="EP450I"/>
</dbReference>
<dbReference type="Gene3D" id="1.10.630.10">
    <property type="entry name" value="Cytochrome P450"/>
    <property type="match status" value="1"/>
</dbReference>
<dbReference type="GO" id="GO:0004497">
    <property type="term" value="F:monooxygenase activity"/>
    <property type="evidence" value="ECO:0007669"/>
    <property type="project" value="InterPro"/>
</dbReference>
<sequence length="398" mass="45105">MGWDVLNRRYDFTKPRDKYKILEPYGPNVATAEGSTYRFHVRITAPPFSDGSGVNELVWKETQRQTQLLMQDWTENQPENIGEDVNALTLAVISLAGFGKRLESVKDQTQDIPPGYRLSFLRAISDTTAYMLAILVFPSWLLELTPYAKASLAKKQLEKYMYAMIRQAKQRIESVVQAAHDESEDRSTKEPAQSPRRGFNEDEVAGNLFIYLLAGYETTANAIVYALVVLALRPDIQAKVVEEVDRVYAEAAADGRSALTYKDDFAKLAYSYGFMYETFRLYPGVTLITKICRQAQHVQVSDESGGSARDVILPAECRVYLSCPGVHYNPKYWPEPQQLDPDRWCTATLLRQLEVSFAPGVDAEKVRRDLNRKSAGKITLAPVEEFRLALRKREAFTT</sequence>
<comment type="caution">
    <text evidence="6">The sequence shown here is derived from an EMBL/GenBank/DDBJ whole genome shotgun (WGS) entry which is preliminary data.</text>
</comment>
<keyword evidence="7" id="KW-1185">Reference proteome</keyword>